<accession>A0A6C0IE23</accession>
<proteinExistence type="predicted"/>
<name>A0A6C0IE23_9ZZZZ</name>
<feature type="region of interest" description="Disordered" evidence="1">
    <location>
        <begin position="93"/>
        <end position="124"/>
    </location>
</feature>
<evidence type="ECO:0000256" key="1">
    <source>
        <dbReference type="SAM" id="MobiDB-lite"/>
    </source>
</evidence>
<dbReference type="EMBL" id="MN740162">
    <property type="protein sequence ID" value="QHT91019.1"/>
    <property type="molecule type" value="Genomic_DNA"/>
</dbReference>
<sequence length="222" mass="25124">MVQISRRKHKRNRRKTYKKKMIGGEFNNSDVNELLSLGFTNEDIEFLSTVSPNINLIRQSLQQINPETGSLFTPAEIMESIHQAYNDNDISQISTDTEDEHNDDFMYDYPNSNNTSQESISGLNLDNSSFDDSSFMNSLHDSDLNTSNISSANTSVSDTSMGGKKRRKTNKKRSKSKSHKSSRRIRKGGNCYGRGVGANNYDPNLSIYNTNLLTLFPYKPLN</sequence>
<feature type="region of interest" description="Disordered" evidence="1">
    <location>
        <begin position="144"/>
        <end position="195"/>
    </location>
</feature>
<protein>
    <submittedName>
        <fullName evidence="2">Uncharacterized protein</fullName>
    </submittedName>
</protein>
<dbReference type="AlphaFoldDB" id="A0A6C0IE23"/>
<feature type="compositionally biased region" description="Acidic residues" evidence="1">
    <location>
        <begin position="96"/>
        <end position="106"/>
    </location>
</feature>
<evidence type="ECO:0000313" key="2">
    <source>
        <dbReference type="EMBL" id="QHT91019.1"/>
    </source>
</evidence>
<feature type="compositionally biased region" description="Polar residues" evidence="1">
    <location>
        <begin position="144"/>
        <end position="160"/>
    </location>
</feature>
<feature type="compositionally biased region" description="Polar residues" evidence="1">
    <location>
        <begin position="110"/>
        <end position="120"/>
    </location>
</feature>
<organism evidence="2">
    <name type="scientific">viral metagenome</name>
    <dbReference type="NCBI Taxonomy" id="1070528"/>
    <lineage>
        <taxon>unclassified sequences</taxon>
        <taxon>metagenomes</taxon>
        <taxon>organismal metagenomes</taxon>
    </lineage>
</organism>
<reference evidence="2" key="1">
    <citation type="journal article" date="2020" name="Nature">
        <title>Giant virus diversity and host interactions through global metagenomics.</title>
        <authorList>
            <person name="Schulz F."/>
            <person name="Roux S."/>
            <person name="Paez-Espino D."/>
            <person name="Jungbluth S."/>
            <person name="Walsh D.A."/>
            <person name="Denef V.J."/>
            <person name="McMahon K.D."/>
            <person name="Konstantinidis K.T."/>
            <person name="Eloe-Fadrosh E.A."/>
            <person name="Kyrpides N.C."/>
            <person name="Woyke T."/>
        </authorList>
    </citation>
    <scope>NUCLEOTIDE SEQUENCE</scope>
    <source>
        <strain evidence="2">GVMAG-M-3300023184-72</strain>
    </source>
</reference>
<feature type="compositionally biased region" description="Basic residues" evidence="1">
    <location>
        <begin position="163"/>
        <end position="187"/>
    </location>
</feature>